<dbReference type="SMART" id="SM00173">
    <property type="entry name" value="RAS"/>
    <property type="match status" value="1"/>
</dbReference>
<dbReference type="AlphaFoldDB" id="A0A498SKP3"/>
<dbReference type="PANTHER" id="PTHR46149:SF7">
    <property type="entry name" value="GTP-BINDING PROTEIN DI-RAS2"/>
    <property type="match status" value="1"/>
</dbReference>
<evidence type="ECO:0000256" key="6">
    <source>
        <dbReference type="ARBA" id="ARBA00023288"/>
    </source>
</evidence>
<keyword evidence="3" id="KW-0488">Methylation</keyword>
<keyword evidence="4" id="KW-0547">Nucleotide-binding</keyword>
<evidence type="ECO:0000313" key="8">
    <source>
        <dbReference type="EMBL" id="VBB30546.1"/>
    </source>
</evidence>
<comment type="similarity">
    <text evidence="7">Belongs to the small GTPase superfamily. RasD family.</text>
</comment>
<dbReference type="PRINTS" id="PR00449">
    <property type="entry name" value="RASTRNSFRMNG"/>
</dbReference>
<dbReference type="GO" id="GO:0003924">
    <property type="term" value="F:GTPase activity"/>
    <property type="evidence" value="ECO:0007669"/>
    <property type="project" value="InterPro"/>
</dbReference>
<keyword evidence="5" id="KW-0472">Membrane</keyword>
<dbReference type="STRING" id="6277.A0A498SKP3"/>
<dbReference type="InterPro" id="IPR005225">
    <property type="entry name" value="Small_GTP-bd"/>
</dbReference>
<protein>
    <submittedName>
        <fullName evidence="8">Uncharacterized protein</fullName>
    </submittedName>
</protein>
<evidence type="ECO:0000256" key="3">
    <source>
        <dbReference type="ARBA" id="ARBA00022481"/>
    </source>
</evidence>
<keyword evidence="9" id="KW-1185">Reference proteome</keyword>
<dbReference type="PANTHER" id="PTHR46149">
    <property type="entry name" value="MIP08469P"/>
    <property type="match status" value="1"/>
</dbReference>
<dbReference type="PROSITE" id="PS51421">
    <property type="entry name" value="RAS"/>
    <property type="match status" value="1"/>
</dbReference>
<sequence>MRLKFGSSRERHSSADTTFQYTLFVGKSALVGQFLWEEFIKQYRPTVEEFNWIEYKNDDGGKTLLQVVDSSGSRDFLAMRHLYAKIGDAFVVVFAVDDPISLDEAKDIVKEVQARNIKKAPIFFVANKIDLYECEEQWIAKESRSYALDNKLHFFALSAINLPQVTEIFRCVLSEIGNFHPARMKKRRQSMPTTRGSSYSDVEIKAIELLSKKHAMDKKKLCTVS</sequence>
<dbReference type="GO" id="GO:0005886">
    <property type="term" value="C:plasma membrane"/>
    <property type="evidence" value="ECO:0007669"/>
    <property type="project" value="UniProtKB-SubCell"/>
</dbReference>
<gene>
    <name evidence="8" type="ORF">NAV_LOCUS5337</name>
</gene>
<evidence type="ECO:0000256" key="5">
    <source>
        <dbReference type="ARBA" id="ARBA00023136"/>
    </source>
</evidence>
<keyword evidence="2" id="KW-1003">Cell membrane</keyword>
<dbReference type="Proteomes" id="UP000276991">
    <property type="component" value="Unassembled WGS sequence"/>
</dbReference>
<reference evidence="8 9" key="1">
    <citation type="submission" date="2018-08" db="EMBL/GenBank/DDBJ databases">
        <authorList>
            <person name="Laetsch R D."/>
            <person name="Stevens L."/>
            <person name="Kumar S."/>
            <person name="Blaxter L. M."/>
        </authorList>
    </citation>
    <scope>NUCLEOTIDE SEQUENCE [LARGE SCALE GENOMIC DNA]</scope>
</reference>
<dbReference type="SMART" id="SM00174">
    <property type="entry name" value="RHO"/>
    <property type="match status" value="1"/>
</dbReference>
<dbReference type="EMBL" id="UPTC01000910">
    <property type="protein sequence ID" value="VBB30546.1"/>
    <property type="molecule type" value="Genomic_DNA"/>
</dbReference>
<dbReference type="Pfam" id="PF00071">
    <property type="entry name" value="Ras"/>
    <property type="match status" value="1"/>
</dbReference>
<accession>A0A498SKP3</accession>
<evidence type="ECO:0000256" key="4">
    <source>
        <dbReference type="ARBA" id="ARBA00023134"/>
    </source>
</evidence>
<comment type="subcellular location">
    <subcellularLocation>
        <location evidence="1">Cell membrane</location>
        <topology evidence="1">Lipid-anchor</topology>
    </subcellularLocation>
</comment>
<dbReference type="InterPro" id="IPR027417">
    <property type="entry name" value="P-loop_NTPase"/>
</dbReference>
<name>A0A498SKP3_ACAVI</name>
<dbReference type="SUPFAM" id="SSF52540">
    <property type="entry name" value="P-loop containing nucleoside triphosphate hydrolases"/>
    <property type="match status" value="1"/>
</dbReference>
<dbReference type="Gene3D" id="3.40.50.300">
    <property type="entry name" value="P-loop containing nucleotide triphosphate hydrolases"/>
    <property type="match status" value="1"/>
</dbReference>
<dbReference type="NCBIfam" id="TIGR00231">
    <property type="entry name" value="small_GTP"/>
    <property type="match status" value="1"/>
</dbReference>
<dbReference type="InterPro" id="IPR001806">
    <property type="entry name" value="Small_GTPase"/>
</dbReference>
<evidence type="ECO:0000256" key="2">
    <source>
        <dbReference type="ARBA" id="ARBA00022475"/>
    </source>
</evidence>
<keyword evidence="4" id="KW-0342">GTP-binding</keyword>
<dbReference type="PROSITE" id="PS51419">
    <property type="entry name" value="RAB"/>
    <property type="match status" value="1"/>
</dbReference>
<proteinExistence type="inferred from homology"/>
<dbReference type="SMART" id="SM00175">
    <property type="entry name" value="RAB"/>
    <property type="match status" value="1"/>
</dbReference>
<keyword evidence="6" id="KW-0449">Lipoprotein</keyword>
<evidence type="ECO:0000313" key="9">
    <source>
        <dbReference type="Proteomes" id="UP000276991"/>
    </source>
</evidence>
<dbReference type="OrthoDB" id="265044at2759"/>
<evidence type="ECO:0000256" key="7">
    <source>
        <dbReference type="ARBA" id="ARBA00038061"/>
    </source>
</evidence>
<evidence type="ECO:0000256" key="1">
    <source>
        <dbReference type="ARBA" id="ARBA00004193"/>
    </source>
</evidence>
<dbReference type="GO" id="GO:0005525">
    <property type="term" value="F:GTP binding"/>
    <property type="evidence" value="ECO:0007669"/>
    <property type="project" value="UniProtKB-KW"/>
</dbReference>
<organism evidence="8 9">
    <name type="scientific">Acanthocheilonema viteae</name>
    <name type="common">Filarial nematode worm</name>
    <name type="synonym">Dipetalonema viteae</name>
    <dbReference type="NCBI Taxonomy" id="6277"/>
    <lineage>
        <taxon>Eukaryota</taxon>
        <taxon>Metazoa</taxon>
        <taxon>Ecdysozoa</taxon>
        <taxon>Nematoda</taxon>
        <taxon>Chromadorea</taxon>
        <taxon>Rhabditida</taxon>
        <taxon>Spirurina</taxon>
        <taxon>Spiruromorpha</taxon>
        <taxon>Filarioidea</taxon>
        <taxon>Onchocercidae</taxon>
        <taxon>Acanthocheilonema</taxon>
    </lineage>
</organism>
<dbReference type="InterPro" id="IPR052236">
    <property type="entry name" value="Small_GTPase_RasD"/>
</dbReference>